<dbReference type="GO" id="GO:0005524">
    <property type="term" value="F:ATP binding"/>
    <property type="evidence" value="ECO:0007669"/>
    <property type="project" value="UniProtKB-KW"/>
</dbReference>
<dbReference type="InterPro" id="IPR015854">
    <property type="entry name" value="ABC_transpr_LolD-like"/>
</dbReference>
<dbReference type="AlphaFoldDB" id="A0A7G1NBG7"/>
<evidence type="ECO:0000259" key="4">
    <source>
        <dbReference type="PROSITE" id="PS50893"/>
    </source>
</evidence>
<evidence type="ECO:0000256" key="1">
    <source>
        <dbReference type="ARBA" id="ARBA00022448"/>
    </source>
</evidence>
<dbReference type="InterPro" id="IPR003439">
    <property type="entry name" value="ABC_transporter-like_ATP-bd"/>
</dbReference>
<reference evidence="5 6" key="1">
    <citation type="journal article" date="2014" name="Int. J. Syst. Evol. Microbiol.">
        <title>Complete genome sequence of Corynebacterium casei LMG S-19264T (=DSM 44701T), isolated from a smear-ripened cheese.</title>
        <authorList>
            <consortium name="US DOE Joint Genome Institute (JGI-PGF)"/>
            <person name="Walter F."/>
            <person name="Albersmeier A."/>
            <person name="Kalinowski J."/>
            <person name="Ruckert C."/>
        </authorList>
    </citation>
    <scope>NUCLEOTIDE SEQUENCE [LARGE SCALE GENOMIC DNA]</scope>
    <source>
        <strain evidence="5 6">JCM 4255</strain>
    </source>
</reference>
<sequence length="253" mass="27118">MRQHLFARLSLSKLQCPKVEKLNAKGEVLEISDLEYKAGDRLILQGVDLRVNPGESVAISGPSGSGKSTLLMCIMGLIRPDNGSVALCGKKLERLSGRKMLRHRRESVGMVFQAGELLPELTPTENVAIAGMLAGLPRAEAFSRAAELLDELNVGDTTVGTESLSGGERQRVAVARALINRPALLLADEPTGALDSTNRQIVAELLYSLPERRHCGLVIVTHDNFVAARAQRQLLLQDGALTPSTVQATGVPA</sequence>
<evidence type="ECO:0000313" key="5">
    <source>
        <dbReference type="EMBL" id="BCL20473.1"/>
    </source>
</evidence>
<dbReference type="Pfam" id="PF00005">
    <property type="entry name" value="ABC_tran"/>
    <property type="match status" value="1"/>
</dbReference>
<dbReference type="GO" id="GO:0022857">
    <property type="term" value="F:transmembrane transporter activity"/>
    <property type="evidence" value="ECO:0007669"/>
    <property type="project" value="TreeGrafter"/>
</dbReference>
<organism evidence="5 6">
    <name type="scientific">Streptomyces tuirus</name>
    <dbReference type="NCBI Taxonomy" id="68278"/>
    <lineage>
        <taxon>Bacteria</taxon>
        <taxon>Bacillati</taxon>
        <taxon>Actinomycetota</taxon>
        <taxon>Actinomycetes</taxon>
        <taxon>Kitasatosporales</taxon>
        <taxon>Streptomycetaceae</taxon>
        <taxon>Streptomyces</taxon>
    </lineage>
</organism>
<dbReference type="InterPro" id="IPR017871">
    <property type="entry name" value="ABC_transporter-like_CS"/>
</dbReference>
<dbReference type="PROSITE" id="PS50893">
    <property type="entry name" value="ABC_TRANSPORTER_2"/>
    <property type="match status" value="1"/>
</dbReference>
<dbReference type="SUPFAM" id="SSF52540">
    <property type="entry name" value="P-loop containing nucleoside triphosphate hydrolases"/>
    <property type="match status" value="1"/>
</dbReference>
<keyword evidence="3" id="KW-0067">ATP-binding</keyword>
<dbReference type="InterPro" id="IPR017911">
    <property type="entry name" value="MacB-like_ATP-bd"/>
</dbReference>
<protein>
    <submittedName>
        <fullName evidence="5">Antimicrobial peptide ABC transporter ATPase</fullName>
    </submittedName>
</protein>
<proteinExistence type="predicted"/>
<accession>A0A7G1NBG7</accession>
<dbReference type="SMART" id="SM00382">
    <property type="entry name" value="AAA"/>
    <property type="match status" value="1"/>
</dbReference>
<feature type="domain" description="ABC transporter" evidence="4">
    <location>
        <begin position="29"/>
        <end position="251"/>
    </location>
</feature>
<dbReference type="PANTHER" id="PTHR24220">
    <property type="entry name" value="IMPORT ATP-BINDING PROTEIN"/>
    <property type="match status" value="1"/>
</dbReference>
<dbReference type="PROSITE" id="PS00211">
    <property type="entry name" value="ABC_TRANSPORTER_1"/>
    <property type="match status" value="1"/>
</dbReference>
<evidence type="ECO:0000313" key="6">
    <source>
        <dbReference type="Proteomes" id="UP000516373"/>
    </source>
</evidence>
<keyword evidence="1" id="KW-0813">Transport</keyword>
<dbReference type="GO" id="GO:0016887">
    <property type="term" value="F:ATP hydrolysis activity"/>
    <property type="evidence" value="ECO:0007669"/>
    <property type="project" value="InterPro"/>
</dbReference>
<name>A0A7G1NBG7_9ACTN</name>
<evidence type="ECO:0000256" key="2">
    <source>
        <dbReference type="ARBA" id="ARBA00022741"/>
    </source>
</evidence>
<dbReference type="Gene3D" id="3.40.50.300">
    <property type="entry name" value="P-loop containing nucleotide triphosphate hydrolases"/>
    <property type="match status" value="1"/>
</dbReference>
<dbReference type="InterPro" id="IPR003593">
    <property type="entry name" value="AAA+_ATPase"/>
</dbReference>
<dbReference type="CDD" id="cd03255">
    <property type="entry name" value="ABC_MJ0796_LolCDE_FtsE"/>
    <property type="match status" value="1"/>
</dbReference>
<evidence type="ECO:0000256" key="3">
    <source>
        <dbReference type="ARBA" id="ARBA00022840"/>
    </source>
</evidence>
<dbReference type="InterPro" id="IPR027417">
    <property type="entry name" value="P-loop_NTPase"/>
</dbReference>
<dbReference type="KEGG" id="stui:GCM10017668_23160"/>
<dbReference type="EMBL" id="AP023439">
    <property type="protein sequence ID" value="BCL20473.1"/>
    <property type="molecule type" value="Genomic_DNA"/>
</dbReference>
<dbReference type="Proteomes" id="UP000516373">
    <property type="component" value="Chromosome"/>
</dbReference>
<keyword evidence="2" id="KW-0547">Nucleotide-binding</keyword>
<gene>
    <name evidence="5" type="ORF">GCM10017668_23160</name>
</gene>
<dbReference type="GO" id="GO:0005886">
    <property type="term" value="C:plasma membrane"/>
    <property type="evidence" value="ECO:0007669"/>
    <property type="project" value="TreeGrafter"/>
</dbReference>